<dbReference type="RefSeq" id="XP_018131917.1">
    <property type="nucleotide sequence ID" value="XM_018273190.2"/>
</dbReference>
<evidence type="ECO:0000256" key="1">
    <source>
        <dbReference type="SAM" id="MobiDB-lite"/>
    </source>
</evidence>
<evidence type="ECO:0000313" key="3">
    <source>
        <dbReference type="Proteomes" id="UP000091956"/>
    </source>
</evidence>
<proteinExistence type="predicted"/>
<organism evidence="2 3">
    <name type="scientific">Pseudogymnoascus verrucosus</name>
    <dbReference type="NCBI Taxonomy" id="342668"/>
    <lineage>
        <taxon>Eukaryota</taxon>
        <taxon>Fungi</taxon>
        <taxon>Dikarya</taxon>
        <taxon>Ascomycota</taxon>
        <taxon>Pezizomycotina</taxon>
        <taxon>Leotiomycetes</taxon>
        <taxon>Thelebolales</taxon>
        <taxon>Thelebolaceae</taxon>
        <taxon>Pseudogymnoascus</taxon>
    </lineage>
</organism>
<feature type="compositionally biased region" description="Basic and acidic residues" evidence="1">
    <location>
        <begin position="39"/>
        <end position="50"/>
    </location>
</feature>
<dbReference type="GeneID" id="28837092"/>
<dbReference type="OrthoDB" id="3440423at2759"/>
<feature type="region of interest" description="Disordered" evidence="1">
    <location>
        <begin position="1"/>
        <end position="86"/>
    </location>
</feature>
<feature type="compositionally biased region" description="Low complexity" evidence="1">
    <location>
        <begin position="14"/>
        <end position="35"/>
    </location>
</feature>
<dbReference type="AlphaFoldDB" id="A0A1B8GQU1"/>
<reference evidence="2 3" key="1">
    <citation type="submission" date="2016-03" db="EMBL/GenBank/DDBJ databases">
        <title>Comparative genomics of Pseudogymnoascus destructans, the fungus causing white-nose syndrome of bats.</title>
        <authorList>
            <person name="Palmer J.M."/>
            <person name="Drees K.P."/>
            <person name="Foster J.T."/>
            <person name="Lindner D.L."/>
        </authorList>
    </citation>
    <scope>NUCLEOTIDE SEQUENCE [LARGE SCALE GENOMIC DNA]</scope>
    <source>
        <strain evidence="2 3">UAMH 10579</strain>
    </source>
</reference>
<gene>
    <name evidence="2" type="ORF">VE01_03706</name>
</gene>
<accession>A0A1B8GQU1</accession>
<feature type="compositionally biased region" description="Basic and acidic residues" evidence="1">
    <location>
        <begin position="1"/>
        <end position="13"/>
    </location>
</feature>
<evidence type="ECO:0000313" key="2">
    <source>
        <dbReference type="EMBL" id="OBT98184.1"/>
    </source>
</evidence>
<keyword evidence="3" id="KW-1185">Reference proteome</keyword>
<reference evidence="3" key="2">
    <citation type="journal article" date="2018" name="Nat. Commun.">
        <title>Extreme sensitivity to ultraviolet light in the fungal pathogen causing white-nose syndrome of bats.</title>
        <authorList>
            <person name="Palmer J.M."/>
            <person name="Drees K.P."/>
            <person name="Foster J.T."/>
            <person name="Lindner D.L."/>
        </authorList>
    </citation>
    <scope>NUCLEOTIDE SEQUENCE [LARGE SCALE GENOMIC DNA]</scope>
    <source>
        <strain evidence="3">UAMH 10579</strain>
    </source>
</reference>
<dbReference type="EMBL" id="KV460218">
    <property type="protein sequence ID" value="OBT98184.1"/>
    <property type="molecule type" value="Genomic_DNA"/>
</dbReference>
<protein>
    <submittedName>
        <fullName evidence="2">Uncharacterized protein</fullName>
    </submittedName>
</protein>
<dbReference type="Proteomes" id="UP000091956">
    <property type="component" value="Unassembled WGS sequence"/>
</dbReference>
<name>A0A1B8GQU1_9PEZI</name>
<sequence length="103" mass="11504">MRESARERRERRQSNLSISSSAPSRRESGVSVSSRRSSRRESVVSVKEGESSSGTETASSPPPVPNSSKNHIEKKGGLRPLSLGTHEVRARRWRDAMEELKKM</sequence>